<reference evidence="1 2" key="1">
    <citation type="submission" date="2021-03" db="EMBL/GenBank/DDBJ databases">
        <title>Genomic Encyclopedia of Type Strains, Phase IV (KMG-IV): sequencing the most valuable type-strain genomes for metagenomic binning, comparative biology and taxonomic classification.</title>
        <authorList>
            <person name="Goeker M."/>
        </authorList>
    </citation>
    <scope>NUCLEOTIDE SEQUENCE [LARGE SCALE GENOMIC DNA]</scope>
    <source>
        <strain evidence="1 2">DSM 14349</strain>
    </source>
</reference>
<dbReference type="RefSeq" id="WP_210089030.1">
    <property type="nucleotide sequence ID" value="NZ_JAGGKG010000008.1"/>
</dbReference>
<organism evidence="1 2">
    <name type="scientific">Paenibacillus turicensis</name>
    <dbReference type="NCBI Taxonomy" id="160487"/>
    <lineage>
        <taxon>Bacteria</taxon>
        <taxon>Bacillati</taxon>
        <taxon>Bacillota</taxon>
        <taxon>Bacilli</taxon>
        <taxon>Bacillales</taxon>
        <taxon>Paenibacillaceae</taxon>
        <taxon>Paenibacillus</taxon>
    </lineage>
</organism>
<proteinExistence type="predicted"/>
<protein>
    <recommendedName>
        <fullName evidence="3">Lipoprotein</fullName>
    </recommendedName>
</protein>
<comment type="caution">
    <text evidence="1">The sequence shown here is derived from an EMBL/GenBank/DDBJ whole genome shotgun (WGS) entry which is preliminary data.</text>
</comment>
<evidence type="ECO:0000313" key="1">
    <source>
        <dbReference type="EMBL" id="MBP1905407.1"/>
    </source>
</evidence>
<dbReference type="Proteomes" id="UP001519272">
    <property type="component" value="Unassembled WGS sequence"/>
</dbReference>
<dbReference type="EMBL" id="JAGGKG010000008">
    <property type="protein sequence ID" value="MBP1905407.1"/>
    <property type="molecule type" value="Genomic_DNA"/>
</dbReference>
<evidence type="ECO:0000313" key="2">
    <source>
        <dbReference type="Proteomes" id="UP001519272"/>
    </source>
</evidence>
<accession>A0ABS4FS46</accession>
<gene>
    <name evidence="1" type="ORF">J2Z32_002037</name>
</gene>
<keyword evidence="2" id="KW-1185">Reference proteome</keyword>
<name>A0ABS4FS46_9BACL</name>
<evidence type="ECO:0008006" key="3">
    <source>
        <dbReference type="Google" id="ProtNLM"/>
    </source>
</evidence>
<dbReference type="PROSITE" id="PS51257">
    <property type="entry name" value="PROKAR_LIPOPROTEIN"/>
    <property type="match status" value="1"/>
</dbReference>
<sequence>MQKTMMYFILICSMITISGCNSDVETSEPSILIYKQQVYIGMEGTAQIQFYDFPKVSRVTTKILNNKFPPDHEYSNEEIIANELAIGTEIYQLDENKLFAKIDDRIYKVFELNVTE</sequence>